<dbReference type="Proteomes" id="UP000760860">
    <property type="component" value="Unassembled WGS sequence"/>
</dbReference>
<proteinExistence type="predicted"/>
<comment type="caution">
    <text evidence="2">The sequence shown here is derived from an EMBL/GenBank/DDBJ whole genome shotgun (WGS) entry which is preliminary data.</text>
</comment>
<feature type="region of interest" description="Disordered" evidence="1">
    <location>
        <begin position="80"/>
        <end position="99"/>
    </location>
</feature>
<accession>A0A8T1IJ47</accession>
<gene>
    <name evidence="2" type="ORF">PC129_g4244</name>
</gene>
<reference evidence="2" key="1">
    <citation type="submission" date="2018-05" db="EMBL/GenBank/DDBJ databases">
        <title>Effector identification in a new, highly contiguous assembly of the strawberry crown rot pathogen Phytophthora cactorum.</title>
        <authorList>
            <person name="Armitage A.D."/>
            <person name="Nellist C.F."/>
            <person name="Bates H."/>
            <person name="Vickerstaff R.J."/>
            <person name="Harrison R.J."/>
        </authorList>
    </citation>
    <scope>NUCLEOTIDE SEQUENCE</scope>
    <source>
        <strain evidence="2">P421</strain>
    </source>
</reference>
<evidence type="ECO:0000313" key="2">
    <source>
        <dbReference type="EMBL" id="KAG3225094.1"/>
    </source>
</evidence>
<protein>
    <submittedName>
        <fullName evidence="2">Uncharacterized protein</fullName>
    </submittedName>
</protein>
<evidence type="ECO:0000256" key="1">
    <source>
        <dbReference type="SAM" id="MobiDB-lite"/>
    </source>
</evidence>
<evidence type="ECO:0000313" key="3">
    <source>
        <dbReference type="Proteomes" id="UP000760860"/>
    </source>
</evidence>
<organism evidence="2 3">
    <name type="scientific">Phytophthora cactorum</name>
    <dbReference type="NCBI Taxonomy" id="29920"/>
    <lineage>
        <taxon>Eukaryota</taxon>
        <taxon>Sar</taxon>
        <taxon>Stramenopiles</taxon>
        <taxon>Oomycota</taxon>
        <taxon>Peronosporomycetes</taxon>
        <taxon>Peronosporales</taxon>
        <taxon>Peronosporaceae</taxon>
        <taxon>Phytophthora</taxon>
    </lineage>
</organism>
<sequence>MAISTRRVLSIMTSLVANSLQSPMQKQASQSTDKRVYISCGHNRGRRKRPITLAMAFLLENDDQIFEAALSFVDEFKLDAEGGNQSGKLDEETINSTDE</sequence>
<name>A0A8T1IJ47_9STRA</name>
<dbReference type="AlphaFoldDB" id="A0A8T1IJ47"/>
<dbReference type="EMBL" id="RCMV01000093">
    <property type="protein sequence ID" value="KAG3225094.1"/>
    <property type="molecule type" value="Genomic_DNA"/>
</dbReference>